<evidence type="ECO:0000313" key="2">
    <source>
        <dbReference type="EMBL" id="TXC91143.1"/>
    </source>
</evidence>
<dbReference type="PANTHER" id="PTHR43792">
    <property type="entry name" value="GNAT FAMILY, PUTATIVE (AFU_ORTHOLOGUE AFUA_3G00765)-RELATED-RELATED"/>
    <property type="match status" value="1"/>
</dbReference>
<evidence type="ECO:0000313" key="3">
    <source>
        <dbReference type="Proteomes" id="UP000321363"/>
    </source>
</evidence>
<accession>A0A5C6W0F8</accession>
<dbReference type="PROSITE" id="PS51186">
    <property type="entry name" value="GNAT"/>
    <property type="match status" value="1"/>
</dbReference>
<dbReference type="SUPFAM" id="SSF55729">
    <property type="entry name" value="Acyl-CoA N-acyltransferases (Nat)"/>
    <property type="match status" value="1"/>
</dbReference>
<dbReference type="PANTHER" id="PTHR43792:SF13">
    <property type="entry name" value="ACETYLTRANSFERASE"/>
    <property type="match status" value="1"/>
</dbReference>
<feature type="domain" description="N-acetyltransferase" evidence="1">
    <location>
        <begin position="1"/>
        <end position="146"/>
    </location>
</feature>
<dbReference type="InterPro" id="IPR016181">
    <property type="entry name" value="Acyl_CoA_acyltransferase"/>
</dbReference>
<keyword evidence="3" id="KW-1185">Reference proteome</keyword>
<reference evidence="2 3" key="1">
    <citation type="journal article" date="2005" name="Int. J. Syst. Evol. Microbiol.">
        <title>Bacillus litoralis sp. nov., isolated from a tidal flat of the Yellow Sea in Korea.</title>
        <authorList>
            <person name="Yoon J.H."/>
            <person name="Oh T.K."/>
        </authorList>
    </citation>
    <scope>NUCLEOTIDE SEQUENCE [LARGE SCALE GENOMIC DNA]</scope>
    <source>
        <strain evidence="2 3">SW-211</strain>
    </source>
</reference>
<dbReference type="EMBL" id="VOQF01000005">
    <property type="protein sequence ID" value="TXC91143.1"/>
    <property type="molecule type" value="Genomic_DNA"/>
</dbReference>
<dbReference type="OrthoDB" id="452315at2"/>
<evidence type="ECO:0000259" key="1">
    <source>
        <dbReference type="PROSITE" id="PS51186"/>
    </source>
</evidence>
<proteinExistence type="predicted"/>
<organism evidence="2 3">
    <name type="scientific">Metabacillus litoralis</name>
    <dbReference type="NCBI Taxonomy" id="152268"/>
    <lineage>
        <taxon>Bacteria</taxon>
        <taxon>Bacillati</taxon>
        <taxon>Bacillota</taxon>
        <taxon>Bacilli</taxon>
        <taxon>Bacillales</taxon>
        <taxon>Bacillaceae</taxon>
        <taxon>Metabacillus</taxon>
    </lineage>
</organism>
<dbReference type="Gene3D" id="3.40.630.30">
    <property type="match status" value="1"/>
</dbReference>
<protein>
    <submittedName>
        <fullName evidence="2">GNAT family N-acetyltransferase</fullName>
    </submittedName>
</protein>
<dbReference type="GO" id="GO:0016747">
    <property type="term" value="F:acyltransferase activity, transferring groups other than amino-acyl groups"/>
    <property type="evidence" value="ECO:0007669"/>
    <property type="project" value="InterPro"/>
</dbReference>
<dbReference type="AlphaFoldDB" id="A0A5C6W0F8"/>
<gene>
    <name evidence="2" type="ORF">FS935_09595</name>
</gene>
<dbReference type="Pfam" id="PF13302">
    <property type="entry name" value="Acetyltransf_3"/>
    <property type="match status" value="1"/>
</dbReference>
<name>A0A5C6W0F8_9BACI</name>
<dbReference type="Proteomes" id="UP000321363">
    <property type="component" value="Unassembled WGS sequence"/>
</dbReference>
<sequence>MEMLTKRLKLIPCSEELVRNDEVTGEHISHYLQSVSIDPSMEGWGVWLVYLQPEGRFIGDIGFKGKPHKGVVEVGYGIRKEAQNHGYATEAVDALINWAFQTGLVKKVKAECLKDNEASIKVLKKVMMNITDEDEQMMYWERKLEK</sequence>
<dbReference type="InterPro" id="IPR000182">
    <property type="entry name" value="GNAT_dom"/>
</dbReference>
<comment type="caution">
    <text evidence="2">The sequence shown here is derived from an EMBL/GenBank/DDBJ whole genome shotgun (WGS) entry which is preliminary data.</text>
</comment>
<keyword evidence="2" id="KW-0808">Transferase</keyword>
<dbReference type="RefSeq" id="WP_146947948.1">
    <property type="nucleotide sequence ID" value="NZ_VOQF01000005.1"/>
</dbReference>
<dbReference type="InterPro" id="IPR051531">
    <property type="entry name" value="N-acetyltransferase"/>
</dbReference>